<evidence type="ECO:0000313" key="2">
    <source>
        <dbReference type="EMBL" id="MBO1323453.1"/>
    </source>
</evidence>
<name>A0A8J7QV67_9BACT</name>
<dbReference type="PANTHER" id="PTHR10098:SF112">
    <property type="entry name" value="SLR0380 PROTEIN"/>
    <property type="match status" value="1"/>
</dbReference>
<sequence length="997" mass="111057">MIAVFAHPASRLIFLLALITLTRCGQHEDEAAVLNQAGLLVTTGIESDDPQRRLLPGDLLQTWRYENRPAAPPRLLADVPEWAVTAYHAPAHAPLLLGVLRGEQHLEVLYDQSSGNIQVQAPLPKRLQARFLKAEGLRADNDLAAAVAAHRELLEELRLYPGHTRWLLHHIAEIQEKGRLNEDAVVTLNQLLKKTENPAVRGRIANRLGVLHLRLKQLEKAEALFIEAEQAHQKSPFAGLGEIRYQHYLGHLARMQRDWVKAQQHWEKAAHMLTEIAPQSTFLAAIYIDLGVAAKNRNQYDAADGYYGRSAALYAAVTPNATKRANALYNRGSLARLQGRLVDAEAFQKASLEILEKHPNQPAEKMFRRYTQLVFISMDRKNSEAVAHAAVEALRWAEQVAEKSAVVELLNGLGAFYAEEGDLESAKSYLETALQNLAGLDDEKSTFYRALAKNNLGYVHLNAGKLDAAQQELDAALTDLEAGSGYHAYNLRLQSEVARKQGAPQRGLKLLQTALDVLPDDTTSGFDRASLLGEKARCLMDLNDLKTAETAWEAAAQAYEKQLDALGGNQFVQANFFLSAADSYRNLVRLRAERGDLEGAFGANERFRGPVLRRLFNGLGRGSGVRALQVLRDQQWLEVEEIRKRLDPGTLLISFCVLEKETLAFALDRRNGLTMTALPKAGRRALSRQVEDYRKALRSVKPNTVKDIQKRGQRLYRMLLQPLEQRIHQAERLVVCPDGRLSVLPFAALVRAGEPVASWEEIPFLAKEQPIHVALSGTFYIDDLSRRKTRTDWAQNARVEAFARPDHAPSLDLPDLPGSAREAAELAERFPDRTTVHEGRAANEDQVRAVAADVDLIHFAGHALFDPEDAMNSALILTPSNKHDGKLATWEIQELNLGAELVVMSACETALGHDMGGEGLMGLTRSFHIAGAHSVVATLWRVEDQATSLFMNHFYAALSRGDNKDKALRFAQNSMIDHPRWGHPNYWAAFQLSGDWY</sequence>
<dbReference type="Pfam" id="PF12770">
    <property type="entry name" value="CHAT"/>
    <property type="match status" value="1"/>
</dbReference>
<dbReference type="InterPro" id="IPR024983">
    <property type="entry name" value="CHAT_dom"/>
</dbReference>
<dbReference type="AlphaFoldDB" id="A0A8J7QV67"/>
<dbReference type="EMBL" id="JAFREP010000069">
    <property type="protein sequence ID" value="MBO1323453.1"/>
    <property type="molecule type" value="Genomic_DNA"/>
</dbReference>
<dbReference type="Pfam" id="PF13181">
    <property type="entry name" value="TPR_8"/>
    <property type="match status" value="1"/>
</dbReference>
<dbReference type="Gene3D" id="1.25.40.10">
    <property type="entry name" value="Tetratricopeptide repeat domain"/>
    <property type="match status" value="3"/>
</dbReference>
<dbReference type="RefSeq" id="WP_207863606.1">
    <property type="nucleotide sequence ID" value="NZ_JAFREP010000069.1"/>
</dbReference>
<reference evidence="2" key="1">
    <citation type="submission" date="2021-03" db="EMBL/GenBank/DDBJ databases">
        <authorList>
            <person name="Wang G."/>
        </authorList>
    </citation>
    <scope>NUCLEOTIDE SEQUENCE</scope>
    <source>
        <strain evidence="2">KCTC 12899</strain>
    </source>
</reference>
<evidence type="ECO:0000259" key="1">
    <source>
        <dbReference type="Pfam" id="PF12770"/>
    </source>
</evidence>
<evidence type="ECO:0000313" key="3">
    <source>
        <dbReference type="Proteomes" id="UP000664417"/>
    </source>
</evidence>
<feature type="domain" description="CHAT" evidence="1">
    <location>
        <begin position="709"/>
        <end position="995"/>
    </location>
</feature>
<gene>
    <name evidence="2" type="ORF">J3U88_33610</name>
</gene>
<keyword evidence="3" id="KW-1185">Reference proteome</keyword>
<dbReference type="InterPro" id="IPR011990">
    <property type="entry name" value="TPR-like_helical_dom_sf"/>
</dbReference>
<dbReference type="PANTHER" id="PTHR10098">
    <property type="entry name" value="RAPSYN-RELATED"/>
    <property type="match status" value="1"/>
</dbReference>
<proteinExistence type="predicted"/>
<dbReference type="Proteomes" id="UP000664417">
    <property type="component" value="Unassembled WGS sequence"/>
</dbReference>
<comment type="caution">
    <text evidence="2">The sequence shown here is derived from an EMBL/GenBank/DDBJ whole genome shotgun (WGS) entry which is preliminary data.</text>
</comment>
<dbReference type="InterPro" id="IPR019734">
    <property type="entry name" value="TPR_rpt"/>
</dbReference>
<accession>A0A8J7QV67</accession>
<protein>
    <submittedName>
        <fullName evidence="2">CHAT domain-containing protein</fullName>
    </submittedName>
</protein>
<dbReference type="SMART" id="SM00028">
    <property type="entry name" value="TPR"/>
    <property type="match status" value="6"/>
</dbReference>
<organism evidence="2 3">
    <name type="scientific">Acanthopleuribacter pedis</name>
    <dbReference type="NCBI Taxonomy" id="442870"/>
    <lineage>
        <taxon>Bacteria</taxon>
        <taxon>Pseudomonadati</taxon>
        <taxon>Acidobacteriota</taxon>
        <taxon>Holophagae</taxon>
        <taxon>Acanthopleuribacterales</taxon>
        <taxon>Acanthopleuribacteraceae</taxon>
        <taxon>Acanthopleuribacter</taxon>
    </lineage>
</organism>
<dbReference type="SUPFAM" id="SSF48452">
    <property type="entry name" value="TPR-like"/>
    <property type="match status" value="2"/>
</dbReference>